<accession>A0A5C8ZQH7</accession>
<dbReference type="CDD" id="cd00761">
    <property type="entry name" value="Glyco_tranf_GTA_type"/>
    <property type="match status" value="1"/>
</dbReference>
<dbReference type="AlphaFoldDB" id="A0A5C8ZQH7"/>
<organism evidence="2 3">
    <name type="scientific">Parahaliea aestuarii</name>
    <dbReference type="NCBI Taxonomy" id="1852021"/>
    <lineage>
        <taxon>Bacteria</taxon>
        <taxon>Pseudomonadati</taxon>
        <taxon>Pseudomonadota</taxon>
        <taxon>Gammaproteobacteria</taxon>
        <taxon>Cellvibrionales</taxon>
        <taxon>Halieaceae</taxon>
        <taxon>Parahaliea</taxon>
    </lineage>
</organism>
<sequence>MKLSVVLIAYDMQREVPRSLQSLAPNYQLDARSLDYEVIVVDNGSPQPLSLDSSDYSGMSLDLLRIDKASASPCAALNLAASRARGDILCIMIDGAHMLTPGAFQWALRAFSAFEQPVVATRYFYLGPGEQPETIQQGYDKAREDALLERIGWPGEGYRLFEVGTPLGLGSDRVTWFNRMFESNCLFLHRHLYESLGGVDERFDLPGGGFVNIDLYKRAVESEGSTLVQLVGEGSFHQLHGGTTTNSSDEPRRRRLDQFRSQYRQLRGHDQLVSDRPLNFMGHLPSQASKIHLRDRSQASK</sequence>
<feature type="domain" description="Glycosyltransferase 2-like" evidence="1">
    <location>
        <begin position="4"/>
        <end position="127"/>
    </location>
</feature>
<gene>
    <name evidence="2" type="ORF">FVW59_15750</name>
</gene>
<name>A0A5C8ZQH7_9GAMM</name>
<proteinExistence type="predicted"/>
<evidence type="ECO:0000313" key="2">
    <source>
        <dbReference type="EMBL" id="TXS90054.1"/>
    </source>
</evidence>
<dbReference type="OrthoDB" id="7690777at2"/>
<reference evidence="2 3" key="1">
    <citation type="submission" date="2019-08" db="EMBL/GenBank/DDBJ databases">
        <title>Parahaliea maris sp. nov., isolated from the surface seawater.</title>
        <authorList>
            <person name="Liu Y."/>
        </authorList>
    </citation>
    <scope>NUCLEOTIDE SEQUENCE [LARGE SCALE GENOMIC DNA]</scope>
    <source>
        <strain evidence="2 3">S2-26</strain>
    </source>
</reference>
<dbReference type="RefSeq" id="WP_148065317.1">
    <property type="nucleotide sequence ID" value="NZ_VRYZ01000007.1"/>
</dbReference>
<dbReference type="SUPFAM" id="SSF53448">
    <property type="entry name" value="Nucleotide-diphospho-sugar transferases"/>
    <property type="match status" value="1"/>
</dbReference>
<dbReference type="Proteomes" id="UP000321933">
    <property type="component" value="Unassembled WGS sequence"/>
</dbReference>
<comment type="caution">
    <text evidence="2">The sequence shown here is derived from an EMBL/GenBank/DDBJ whole genome shotgun (WGS) entry which is preliminary data.</text>
</comment>
<evidence type="ECO:0000259" key="1">
    <source>
        <dbReference type="Pfam" id="PF00535"/>
    </source>
</evidence>
<keyword evidence="2" id="KW-0808">Transferase</keyword>
<dbReference type="InterPro" id="IPR001173">
    <property type="entry name" value="Glyco_trans_2-like"/>
</dbReference>
<dbReference type="InterPro" id="IPR029044">
    <property type="entry name" value="Nucleotide-diphossugar_trans"/>
</dbReference>
<evidence type="ECO:0000313" key="3">
    <source>
        <dbReference type="Proteomes" id="UP000321933"/>
    </source>
</evidence>
<dbReference type="EMBL" id="VRYZ01000007">
    <property type="protein sequence ID" value="TXS90054.1"/>
    <property type="molecule type" value="Genomic_DNA"/>
</dbReference>
<protein>
    <submittedName>
        <fullName evidence="2">Glycosyltransferase family 2 protein</fullName>
    </submittedName>
</protein>
<keyword evidence="3" id="KW-1185">Reference proteome</keyword>
<dbReference type="GO" id="GO:0016740">
    <property type="term" value="F:transferase activity"/>
    <property type="evidence" value="ECO:0007669"/>
    <property type="project" value="UniProtKB-KW"/>
</dbReference>
<dbReference type="Gene3D" id="3.90.550.10">
    <property type="entry name" value="Spore Coat Polysaccharide Biosynthesis Protein SpsA, Chain A"/>
    <property type="match status" value="1"/>
</dbReference>
<dbReference type="Pfam" id="PF00535">
    <property type="entry name" value="Glycos_transf_2"/>
    <property type="match status" value="1"/>
</dbReference>